<dbReference type="AlphaFoldDB" id="A0A5C3LCV5"/>
<organism evidence="1 2">
    <name type="scientific">Coprinopsis marcescibilis</name>
    <name type="common">Agaric fungus</name>
    <name type="synonym">Psathyrella marcescibilis</name>
    <dbReference type="NCBI Taxonomy" id="230819"/>
    <lineage>
        <taxon>Eukaryota</taxon>
        <taxon>Fungi</taxon>
        <taxon>Dikarya</taxon>
        <taxon>Basidiomycota</taxon>
        <taxon>Agaricomycotina</taxon>
        <taxon>Agaricomycetes</taxon>
        <taxon>Agaricomycetidae</taxon>
        <taxon>Agaricales</taxon>
        <taxon>Agaricineae</taxon>
        <taxon>Psathyrellaceae</taxon>
        <taxon>Coprinopsis</taxon>
    </lineage>
</organism>
<name>A0A5C3LCV5_COPMA</name>
<sequence>MSCSAWPHRLLYETIGLHRTFSFAVWCAARPVPRPYMCLLTIESVIACVTTLLVTHEFIASVALPIVPRQSYDYFVRHRPGYPATFLNQCATDMDA</sequence>
<protein>
    <submittedName>
        <fullName evidence="1">Uncharacterized protein</fullName>
    </submittedName>
</protein>
<dbReference type="Proteomes" id="UP000307440">
    <property type="component" value="Unassembled WGS sequence"/>
</dbReference>
<gene>
    <name evidence="1" type="ORF">FA15DRAFT_667729</name>
</gene>
<evidence type="ECO:0000313" key="2">
    <source>
        <dbReference type="Proteomes" id="UP000307440"/>
    </source>
</evidence>
<proteinExistence type="predicted"/>
<accession>A0A5C3LCV5</accession>
<dbReference type="EMBL" id="ML210177">
    <property type="protein sequence ID" value="TFK26231.1"/>
    <property type="molecule type" value="Genomic_DNA"/>
</dbReference>
<evidence type="ECO:0000313" key="1">
    <source>
        <dbReference type="EMBL" id="TFK26231.1"/>
    </source>
</evidence>
<keyword evidence="2" id="KW-1185">Reference proteome</keyword>
<reference evidence="1 2" key="1">
    <citation type="journal article" date="2019" name="Nat. Ecol. Evol.">
        <title>Megaphylogeny resolves global patterns of mushroom evolution.</title>
        <authorList>
            <person name="Varga T."/>
            <person name="Krizsan K."/>
            <person name="Foldi C."/>
            <person name="Dima B."/>
            <person name="Sanchez-Garcia M."/>
            <person name="Sanchez-Ramirez S."/>
            <person name="Szollosi G.J."/>
            <person name="Szarkandi J.G."/>
            <person name="Papp V."/>
            <person name="Albert L."/>
            <person name="Andreopoulos W."/>
            <person name="Angelini C."/>
            <person name="Antonin V."/>
            <person name="Barry K.W."/>
            <person name="Bougher N.L."/>
            <person name="Buchanan P."/>
            <person name="Buyck B."/>
            <person name="Bense V."/>
            <person name="Catcheside P."/>
            <person name="Chovatia M."/>
            <person name="Cooper J."/>
            <person name="Damon W."/>
            <person name="Desjardin D."/>
            <person name="Finy P."/>
            <person name="Geml J."/>
            <person name="Haridas S."/>
            <person name="Hughes K."/>
            <person name="Justo A."/>
            <person name="Karasinski D."/>
            <person name="Kautmanova I."/>
            <person name="Kiss B."/>
            <person name="Kocsube S."/>
            <person name="Kotiranta H."/>
            <person name="LaButti K.M."/>
            <person name="Lechner B.E."/>
            <person name="Liimatainen K."/>
            <person name="Lipzen A."/>
            <person name="Lukacs Z."/>
            <person name="Mihaltcheva S."/>
            <person name="Morgado L.N."/>
            <person name="Niskanen T."/>
            <person name="Noordeloos M.E."/>
            <person name="Ohm R.A."/>
            <person name="Ortiz-Santana B."/>
            <person name="Ovrebo C."/>
            <person name="Racz N."/>
            <person name="Riley R."/>
            <person name="Savchenko A."/>
            <person name="Shiryaev A."/>
            <person name="Soop K."/>
            <person name="Spirin V."/>
            <person name="Szebenyi C."/>
            <person name="Tomsovsky M."/>
            <person name="Tulloss R.E."/>
            <person name="Uehling J."/>
            <person name="Grigoriev I.V."/>
            <person name="Vagvolgyi C."/>
            <person name="Papp T."/>
            <person name="Martin F.M."/>
            <person name="Miettinen O."/>
            <person name="Hibbett D.S."/>
            <person name="Nagy L.G."/>
        </authorList>
    </citation>
    <scope>NUCLEOTIDE SEQUENCE [LARGE SCALE GENOMIC DNA]</scope>
    <source>
        <strain evidence="1 2">CBS 121175</strain>
    </source>
</reference>